<feature type="region of interest" description="Disordered" evidence="1">
    <location>
        <begin position="96"/>
        <end position="120"/>
    </location>
</feature>
<sequence length="120" mass="13797">MLPRITSRIATRAAAQLTTKNPHRCLSPTLNCPYKLNSYRTFPVKSHKPKHPEPGKKENFIKFFGVALLAVGGLLLWTDDHYDDYLEEEAAKLASKKDSELLAQERKDEEEWREREEGNA</sequence>
<comment type="caution">
    <text evidence="3">The sequence shown here is derived from an EMBL/GenBank/DDBJ whole genome shotgun (WGS) entry which is preliminary data.</text>
</comment>
<feature type="transmembrane region" description="Helical" evidence="2">
    <location>
        <begin position="60"/>
        <end position="78"/>
    </location>
</feature>
<reference evidence="4" key="1">
    <citation type="journal article" date="2023" name="Commun. Biol.">
        <title>Genome analysis of Parmales, the sister group of diatoms, reveals the evolutionary specialization of diatoms from phago-mixotrophs to photoautotrophs.</title>
        <authorList>
            <person name="Ban H."/>
            <person name="Sato S."/>
            <person name="Yoshikawa S."/>
            <person name="Yamada K."/>
            <person name="Nakamura Y."/>
            <person name="Ichinomiya M."/>
            <person name="Sato N."/>
            <person name="Blanc-Mathieu R."/>
            <person name="Endo H."/>
            <person name="Kuwata A."/>
            <person name="Ogata H."/>
        </authorList>
    </citation>
    <scope>NUCLEOTIDE SEQUENCE [LARGE SCALE GENOMIC DNA]</scope>
    <source>
        <strain evidence="4">NIES 3701</strain>
    </source>
</reference>
<dbReference type="Proteomes" id="UP001165085">
    <property type="component" value="Unassembled WGS sequence"/>
</dbReference>
<organism evidence="3 4">
    <name type="scientific">Triparma strigata</name>
    <dbReference type="NCBI Taxonomy" id="1606541"/>
    <lineage>
        <taxon>Eukaryota</taxon>
        <taxon>Sar</taxon>
        <taxon>Stramenopiles</taxon>
        <taxon>Ochrophyta</taxon>
        <taxon>Bolidophyceae</taxon>
        <taxon>Parmales</taxon>
        <taxon>Triparmaceae</taxon>
        <taxon>Triparma</taxon>
    </lineage>
</organism>
<proteinExistence type="predicted"/>
<gene>
    <name evidence="3" type="ORF">TrST_g13258</name>
</gene>
<protein>
    <submittedName>
        <fullName evidence="3">Uncharacterized protein</fullName>
    </submittedName>
</protein>
<accession>A0A9W7AQ81</accession>
<dbReference type="AlphaFoldDB" id="A0A9W7AQ81"/>
<keyword evidence="2" id="KW-0812">Transmembrane</keyword>
<keyword evidence="2" id="KW-0472">Membrane</keyword>
<keyword evidence="4" id="KW-1185">Reference proteome</keyword>
<evidence type="ECO:0000313" key="4">
    <source>
        <dbReference type="Proteomes" id="UP001165085"/>
    </source>
</evidence>
<dbReference type="EMBL" id="BRXY01000156">
    <property type="protein sequence ID" value="GMH72399.1"/>
    <property type="molecule type" value="Genomic_DNA"/>
</dbReference>
<keyword evidence="2" id="KW-1133">Transmembrane helix</keyword>
<evidence type="ECO:0000256" key="2">
    <source>
        <dbReference type="SAM" id="Phobius"/>
    </source>
</evidence>
<name>A0A9W7AQ81_9STRA</name>
<evidence type="ECO:0000256" key="1">
    <source>
        <dbReference type="SAM" id="MobiDB-lite"/>
    </source>
</evidence>
<evidence type="ECO:0000313" key="3">
    <source>
        <dbReference type="EMBL" id="GMH72399.1"/>
    </source>
</evidence>